<sequence>MAQSGPGTTDAPSVLPISLSFPLPKAPETRLHLQLTIHKTSILLFLTTALSGDLSTTAPLGSFVYALPDRINPGQTLSTPLYTYESSVEFTTRLAKLLARKTGKATYVGNSISFASAGMGGTVEEEMEGFRKVVEVVMMEVKKSEGVGEEVLGAGN</sequence>
<accession>A0A3D8SAR3</accession>
<dbReference type="AlphaFoldDB" id="A0A3D8SAR3"/>
<protein>
    <recommendedName>
        <fullName evidence="3">20S proteasome chaperone domain-containing protein</fullName>
    </recommendedName>
</protein>
<organism evidence="1 2">
    <name type="scientific">Coleophoma crateriformis</name>
    <dbReference type="NCBI Taxonomy" id="565419"/>
    <lineage>
        <taxon>Eukaryota</taxon>
        <taxon>Fungi</taxon>
        <taxon>Dikarya</taxon>
        <taxon>Ascomycota</taxon>
        <taxon>Pezizomycotina</taxon>
        <taxon>Leotiomycetes</taxon>
        <taxon>Helotiales</taxon>
        <taxon>Dermateaceae</taxon>
        <taxon>Coleophoma</taxon>
    </lineage>
</organism>
<evidence type="ECO:0008006" key="3">
    <source>
        <dbReference type="Google" id="ProtNLM"/>
    </source>
</evidence>
<proteinExistence type="predicted"/>
<reference evidence="1 2" key="1">
    <citation type="journal article" date="2018" name="IMA Fungus">
        <title>IMA Genome-F 9: Draft genome sequence of Annulohypoxylon stygium, Aspergillus mulundensis, Berkeleyomyces basicola (syn. Thielaviopsis basicola), Ceratocystis smalleyi, two Cercospora beticola strains, Coleophoma cylindrospora, Fusarium fracticaudum, Phialophora cf. hyalina, and Morchella septimelata.</title>
        <authorList>
            <person name="Wingfield B.D."/>
            <person name="Bills G.F."/>
            <person name="Dong Y."/>
            <person name="Huang W."/>
            <person name="Nel W.J."/>
            <person name="Swalarsk-Parry B.S."/>
            <person name="Vaghefi N."/>
            <person name="Wilken P.M."/>
            <person name="An Z."/>
            <person name="de Beer Z.W."/>
            <person name="De Vos L."/>
            <person name="Chen L."/>
            <person name="Duong T.A."/>
            <person name="Gao Y."/>
            <person name="Hammerbacher A."/>
            <person name="Kikkert J.R."/>
            <person name="Li Y."/>
            <person name="Li H."/>
            <person name="Li K."/>
            <person name="Li Q."/>
            <person name="Liu X."/>
            <person name="Ma X."/>
            <person name="Naidoo K."/>
            <person name="Pethybridge S.J."/>
            <person name="Sun J."/>
            <person name="Steenkamp E.T."/>
            <person name="van der Nest M.A."/>
            <person name="van Wyk S."/>
            <person name="Wingfield M.J."/>
            <person name="Xiong C."/>
            <person name="Yue Q."/>
            <person name="Zhang X."/>
        </authorList>
    </citation>
    <scope>NUCLEOTIDE SEQUENCE [LARGE SCALE GENOMIC DNA]</scope>
    <source>
        <strain evidence="1 2">BP5796</strain>
    </source>
</reference>
<evidence type="ECO:0000313" key="2">
    <source>
        <dbReference type="Proteomes" id="UP000256328"/>
    </source>
</evidence>
<keyword evidence="2" id="KW-1185">Reference proteome</keyword>
<dbReference type="Pfam" id="PF16093">
    <property type="entry name" value="PAC4"/>
    <property type="match status" value="1"/>
</dbReference>
<dbReference type="EMBL" id="PDLN01000006">
    <property type="protein sequence ID" value="RDW83353.1"/>
    <property type="molecule type" value="Genomic_DNA"/>
</dbReference>
<dbReference type="Gene3D" id="3.30.230.100">
    <property type="match status" value="1"/>
</dbReference>
<dbReference type="InterPro" id="IPR032157">
    <property type="entry name" value="PAC4"/>
</dbReference>
<evidence type="ECO:0000313" key="1">
    <source>
        <dbReference type="EMBL" id="RDW83353.1"/>
    </source>
</evidence>
<dbReference type="GO" id="GO:0043248">
    <property type="term" value="P:proteasome assembly"/>
    <property type="evidence" value="ECO:0007669"/>
    <property type="project" value="InterPro"/>
</dbReference>
<dbReference type="Proteomes" id="UP000256328">
    <property type="component" value="Unassembled WGS sequence"/>
</dbReference>
<gene>
    <name evidence="1" type="ORF">BP5796_04844</name>
</gene>
<comment type="caution">
    <text evidence="1">The sequence shown here is derived from an EMBL/GenBank/DDBJ whole genome shotgun (WGS) entry which is preliminary data.</text>
</comment>
<name>A0A3D8SAR3_9HELO</name>
<dbReference type="OrthoDB" id="5407417at2759"/>